<evidence type="ECO:0000313" key="3">
    <source>
        <dbReference type="Proteomes" id="UP000283841"/>
    </source>
</evidence>
<gene>
    <name evidence="2" type="ORF">C8Q69DRAFT_446312</name>
</gene>
<evidence type="ECO:0000256" key="1">
    <source>
        <dbReference type="SAM" id="MobiDB-lite"/>
    </source>
</evidence>
<dbReference type="AlphaFoldDB" id="A0A443HP14"/>
<keyword evidence="3" id="KW-1185">Reference proteome</keyword>
<organism evidence="2 3">
    <name type="scientific">Byssochlamys spectabilis</name>
    <name type="common">Paecilomyces variotii</name>
    <dbReference type="NCBI Taxonomy" id="264951"/>
    <lineage>
        <taxon>Eukaryota</taxon>
        <taxon>Fungi</taxon>
        <taxon>Dikarya</taxon>
        <taxon>Ascomycota</taxon>
        <taxon>Pezizomycotina</taxon>
        <taxon>Eurotiomycetes</taxon>
        <taxon>Eurotiomycetidae</taxon>
        <taxon>Eurotiales</taxon>
        <taxon>Thermoascaceae</taxon>
        <taxon>Paecilomyces</taxon>
    </lineage>
</organism>
<comment type="caution">
    <text evidence="2">The sequence shown here is derived from an EMBL/GenBank/DDBJ whole genome shotgun (WGS) entry which is preliminary data.</text>
</comment>
<reference evidence="2 3" key="1">
    <citation type="journal article" date="2018" name="Front. Microbiol.">
        <title>Genomic and genetic insights into a cosmopolitan fungus, Paecilomyces variotii (Eurotiales).</title>
        <authorList>
            <person name="Urquhart A.S."/>
            <person name="Mondo S.J."/>
            <person name="Makela M.R."/>
            <person name="Hane J.K."/>
            <person name="Wiebenga A."/>
            <person name="He G."/>
            <person name="Mihaltcheva S."/>
            <person name="Pangilinan J."/>
            <person name="Lipzen A."/>
            <person name="Barry K."/>
            <person name="de Vries R.P."/>
            <person name="Grigoriev I.V."/>
            <person name="Idnurm A."/>
        </authorList>
    </citation>
    <scope>NUCLEOTIDE SEQUENCE [LARGE SCALE GENOMIC DNA]</scope>
    <source>
        <strain evidence="2 3">CBS 101075</strain>
    </source>
</reference>
<dbReference type="GeneID" id="39598399"/>
<name>A0A443HP14_BYSSP</name>
<feature type="compositionally biased region" description="Basic residues" evidence="1">
    <location>
        <begin position="205"/>
        <end position="219"/>
    </location>
</feature>
<feature type="region of interest" description="Disordered" evidence="1">
    <location>
        <begin position="182"/>
        <end position="228"/>
    </location>
</feature>
<sequence>MTFTQHFPRDSHLDRSSQESWLSWMERMQRRGSKENMEDEDEVLYELDDFAMAQLPRHLQENMREIQMERFSRLSAQDPNLEILANPHRMHANRQHTTNEYSTHPPCVGHQNVHIGAETGERLLNSVMRSASLRTRPPRPRRERPVTIMEDTWMRVEESYQYDDYTMADMGPSLAPHEYRAPLAPSSGRRARRSVSDGFLQPSHFHARGRTAGGHRRGHGNTFSPGLGKKASRLMSRIRVPVKKSFCALRRFLKKET</sequence>
<accession>A0A443HP14</accession>
<dbReference type="RefSeq" id="XP_028483172.1">
    <property type="nucleotide sequence ID" value="XM_028629122.1"/>
</dbReference>
<dbReference type="Proteomes" id="UP000283841">
    <property type="component" value="Unassembled WGS sequence"/>
</dbReference>
<dbReference type="EMBL" id="RCNU01000009">
    <property type="protein sequence ID" value="RWQ93527.1"/>
    <property type="molecule type" value="Genomic_DNA"/>
</dbReference>
<dbReference type="VEuPathDB" id="FungiDB:C8Q69DRAFT_446312"/>
<protein>
    <submittedName>
        <fullName evidence="2">Uncharacterized protein</fullName>
    </submittedName>
</protein>
<evidence type="ECO:0000313" key="2">
    <source>
        <dbReference type="EMBL" id="RWQ93527.1"/>
    </source>
</evidence>
<proteinExistence type="predicted"/>